<protein>
    <recommendedName>
        <fullName evidence="3">Pseudouridine synthase</fullName>
        <ecNumber evidence="3">5.4.99.-</ecNumber>
    </recommendedName>
</protein>
<dbReference type="InterPro" id="IPR042092">
    <property type="entry name" value="PsdUridine_s_RsuA/RluB/E/F_cat"/>
</dbReference>
<dbReference type="InterPro" id="IPR020103">
    <property type="entry name" value="PsdUridine_synth_cat_dom_sf"/>
</dbReference>
<comment type="caution">
    <text evidence="5">The sequence shown here is derived from an EMBL/GenBank/DDBJ whole genome shotgun (WGS) entry which is preliminary data.</text>
</comment>
<dbReference type="RefSeq" id="WP_131853438.1">
    <property type="nucleotide sequence ID" value="NZ_SKFH01000034.1"/>
</dbReference>
<dbReference type="InterPro" id="IPR000748">
    <property type="entry name" value="PsdUridine_synth_RsuA/RluB/E/F"/>
</dbReference>
<dbReference type="GO" id="GO:0006364">
    <property type="term" value="P:rRNA processing"/>
    <property type="evidence" value="ECO:0007669"/>
    <property type="project" value="UniProtKB-ARBA"/>
</dbReference>
<dbReference type="Pfam" id="PF00849">
    <property type="entry name" value="PseudoU_synth_2"/>
    <property type="match status" value="1"/>
</dbReference>
<dbReference type="Proteomes" id="UP000295164">
    <property type="component" value="Unassembled WGS sequence"/>
</dbReference>
<dbReference type="SUPFAM" id="SSF55120">
    <property type="entry name" value="Pseudouridine synthase"/>
    <property type="match status" value="1"/>
</dbReference>
<dbReference type="EMBL" id="SKFH01000034">
    <property type="protein sequence ID" value="TCZ67494.1"/>
    <property type="molecule type" value="Genomic_DNA"/>
</dbReference>
<dbReference type="InterPro" id="IPR050343">
    <property type="entry name" value="RsuA_PseudoU_synthase"/>
</dbReference>
<dbReference type="EC" id="5.4.99.-" evidence="3"/>
<dbReference type="GO" id="GO:0009982">
    <property type="term" value="F:pseudouridine synthase activity"/>
    <property type="evidence" value="ECO:0007669"/>
    <property type="project" value="InterPro"/>
</dbReference>
<dbReference type="InterPro" id="IPR006145">
    <property type="entry name" value="PsdUridine_synth_RsuA/RluA"/>
</dbReference>
<sequence length="191" mass="21597">MLHYYLVYKPFNTLSQFTPEAPGDQTLGDLGFSFPDDVYPVGRLDKDSEGLLLLTNDNKLKTRYLDPKSKTPKTYWAQVEGVISDEAITALRGGITINEKGKTYRTLPALARRLDEEPELPPRNPPVRYRKEIPTSWVELTLVEGKNRQVRRMTAAVGFPTLRLVRAAIGPLHLGRLQPGEVRVIKRPQGM</sequence>
<evidence type="ECO:0000259" key="4">
    <source>
        <dbReference type="Pfam" id="PF00849"/>
    </source>
</evidence>
<dbReference type="Gene3D" id="3.30.70.580">
    <property type="entry name" value="Pseudouridine synthase I, catalytic domain, N-terminal subdomain"/>
    <property type="match status" value="1"/>
</dbReference>
<dbReference type="Gene3D" id="3.30.70.1560">
    <property type="entry name" value="Alpha-L RNA-binding motif"/>
    <property type="match status" value="1"/>
</dbReference>
<keyword evidence="2 3" id="KW-0413">Isomerase</keyword>
<dbReference type="GO" id="GO:0003723">
    <property type="term" value="F:RNA binding"/>
    <property type="evidence" value="ECO:0007669"/>
    <property type="project" value="InterPro"/>
</dbReference>
<dbReference type="OrthoDB" id="1012272at2"/>
<dbReference type="PANTHER" id="PTHR47683:SF2">
    <property type="entry name" value="RNA-BINDING S4 DOMAIN-CONTAINING PROTEIN"/>
    <property type="match status" value="1"/>
</dbReference>
<accession>A0A4R4DX76</accession>
<feature type="domain" description="Pseudouridine synthase RsuA/RluA-like" evidence="4">
    <location>
        <begin position="3"/>
        <end position="156"/>
    </location>
</feature>
<keyword evidence="6" id="KW-1185">Reference proteome</keyword>
<gene>
    <name evidence="5" type="ORF">E0486_15555</name>
</gene>
<comment type="similarity">
    <text evidence="1 3">Belongs to the pseudouridine synthase RsuA family.</text>
</comment>
<evidence type="ECO:0000256" key="2">
    <source>
        <dbReference type="ARBA" id="ARBA00023235"/>
    </source>
</evidence>
<dbReference type="GO" id="GO:0140098">
    <property type="term" value="F:catalytic activity, acting on RNA"/>
    <property type="evidence" value="ECO:0007669"/>
    <property type="project" value="UniProtKB-ARBA"/>
</dbReference>
<dbReference type="GO" id="GO:0001522">
    <property type="term" value="P:pseudouridine synthesis"/>
    <property type="evidence" value="ECO:0007669"/>
    <property type="project" value="InterPro"/>
</dbReference>
<evidence type="ECO:0000313" key="5">
    <source>
        <dbReference type="EMBL" id="TCZ67494.1"/>
    </source>
</evidence>
<proteinExistence type="inferred from homology"/>
<evidence type="ECO:0000256" key="3">
    <source>
        <dbReference type="RuleBase" id="RU003887"/>
    </source>
</evidence>
<reference evidence="5 6" key="1">
    <citation type="submission" date="2019-03" db="EMBL/GenBank/DDBJ databases">
        <authorList>
            <person name="Kim M.K.M."/>
        </authorList>
    </citation>
    <scope>NUCLEOTIDE SEQUENCE [LARGE SCALE GENOMIC DNA]</scope>
    <source>
        <strain evidence="5 6">17J68-15</strain>
    </source>
</reference>
<dbReference type="InterPro" id="IPR020094">
    <property type="entry name" value="TruA/RsuA/RluB/E/F_N"/>
</dbReference>
<evidence type="ECO:0000256" key="1">
    <source>
        <dbReference type="ARBA" id="ARBA00008348"/>
    </source>
</evidence>
<dbReference type="AlphaFoldDB" id="A0A4R4DX76"/>
<organism evidence="5 6">
    <name type="scientific">Flaviaesturariibacter aridisoli</name>
    <dbReference type="NCBI Taxonomy" id="2545761"/>
    <lineage>
        <taxon>Bacteria</taxon>
        <taxon>Pseudomonadati</taxon>
        <taxon>Bacteroidota</taxon>
        <taxon>Chitinophagia</taxon>
        <taxon>Chitinophagales</taxon>
        <taxon>Chitinophagaceae</taxon>
        <taxon>Flaviaestuariibacter</taxon>
    </lineage>
</organism>
<dbReference type="PROSITE" id="PS01149">
    <property type="entry name" value="PSI_RSU"/>
    <property type="match status" value="1"/>
</dbReference>
<dbReference type="InterPro" id="IPR018496">
    <property type="entry name" value="PsdUridine_synth_RsuA/RluB_CS"/>
</dbReference>
<evidence type="ECO:0000313" key="6">
    <source>
        <dbReference type="Proteomes" id="UP000295164"/>
    </source>
</evidence>
<dbReference type="NCBIfam" id="TIGR00093">
    <property type="entry name" value="pseudouridine synthase"/>
    <property type="match status" value="1"/>
</dbReference>
<dbReference type="PANTHER" id="PTHR47683">
    <property type="entry name" value="PSEUDOURIDINE SYNTHASE FAMILY PROTEIN-RELATED"/>
    <property type="match status" value="1"/>
</dbReference>
<name>A0A4R4DX76_9BACT</name>